<dbReference type="AlphaFoldDB" id="A0A7C3RLS2"/>
<gene>
    <name evidence="2" type="primary">iolB</name>
    <name evidence="2" type="ORF">ENW00_02925</name>
</gene>
<dbReference type="PANTHER" id="PTHR39193">
    <property type="entry name" value="5-DEOXY-GLUCURONATE ISOMERASE"/>
    <property type="match status" value="1"/>
</dbReference>
<proteinExistence type="predicted"/>
<dbReference type="InterPro" id="IPR014710">
    <property type="entry name" value="RmlC-like_jellyroll"/>
</dbReference>
<protein>
    <submittedName>
        <fullName evidence="2">5-deoxy-glucuronate isomerase</fullName>
        <ecNumber evidence="2">5.3.1.30</ecNumber>
    </submittedName>
</protein>
<dbReference type="SUPFAM" id="SSF51182">
    <property type="entry name" value="RmlC-like cupins"/>
    <property type="match status" value="1"/>
</dbReference>
<name>A0A7C3RLS2_DICTH</name>
<keyword evidence="1 2" id="KW-0413">Isomerase</keyword>
<reference evidence="2" key="1">
    <citation type="journal article" date="2020" name="mSystems">
        <title>Genome- and Community-Level Interaction Insights into Carbon Utilization and Element Cycling Functions of Hydrothermarchaeota in Hydrothermal Sediment.</title>
        <authorList>
            <person name="Zhou Z."/>
            <person name="Liu Y."/>
            <person name="Xu W."/>
            <person name="Pan J."/>
            <person name="Luo Z.H."/>
            <person name="Li M."/>
        </authorList>
    </citation>
    <scope>NUCLEOTIDE SEQUENCE [LARGE SCALE GENOMIC DNA]</scope>
    <source>
        <strain evidence="2">SpSt-81</strain>
    </source>
</reference>
<dbReference type="Gene3D" id="2.60.120.10">
    <property type="entry name" value="Jelly Rolls"/>
    <property type="match status" value="2"/>
</dbReference>
<dbReference type="GO" id="GO:0008880">
    <property type="term" value="F:glucuronate isomerase activity"/>
    <property type="evidence" value="ECO:0007669"/>
    <property type="project" value="InterPro"/>
</dbReference>
<evidence type="ECO:0000313" key="2">
    <source>
        <dbReference type="EMBL" id="HFX13097.1"/>
    </source>
</evidence>
<sequence length="268" mass="31125">MFRKVILEKGLNSLVKPGEMEYIELDIFKGEKGDSYSFNSKDYEIGLIILTGKLNVTIDDIKYDNLGARRNVFDGNAYALYIPNNKEVKIEALENIEVAICKTRVKTDEEVKLIKPGDVIIRDVGVHNWRRDVKDIIDRRIKAKRLLIGETINPPGNWSSYPPHKHDTNNYPEEVKMEEVYFYKLNPPNGFGLQRVYTPERDIDNVYLIEDNSLLLINRGYHPVVSAPGYQLYYLWILAGDIRESIINDDPNHKWIKAVEKIIRESKR</sequence>
<dbReference type="NCBIfam" id="TIGR04378">
    <property type="entry name" value="myo_inos_iolB"/>
    <property type="match status" value="1"/>
</dbReference>
<evidence type="ECO:0000256" key="1">
    <source>
        <dbReference type="ARBA" id="ARBA00023235"/>
    </source>
</evidence>
<dbReference type="GO" id="GO:0102482">
    <property type="term" value="F:5-deoxy-D-glucuronate isomerase activity"/>
    <property type="evidence" value="ECO:0007669"/>
    <property type="project" value="UniProtKB-EC"/>
</dbReference>
<dbReference type="Pfam" id="PF04962">
    <property type="entry name" value="KduI"/>
    <property type="match status" value="1"/>
</dbReference>
<dbReference type="GO" id="GO:0019310">
    <property type="term" value="P:inositol catabolic process"/>
    <property type="evidence" value="ECO:0007669"/>
    <property type="project" value="InterPro"/>
</dbReference>
<dbReference type="EC" id="5.3.1.30" evidence="2"/>
<organism evidence="2">
    <name type="scientific">Dictyoglomus thermophilum</name>
    <dbReference type="NCBI Taxonomy" id="14"/>
    <lineage>
        <taxon>Bacteria</taxon>
        <taxon>Pseudomonadati</taxon>
        <taxon>Dictyoglomota</taxon>
        <taxon>Dictyoglomia</taxon>
        <taxon>Dictyoglomales</taxon>
        <taxon>Dictyoglomaceae</taxon>
        <taxon>Dictyoglomus</taxon>
    </lineage>
</organism>
<dbReference type="PANTHER" id="PTHR39193:SF1">
    <property type="entry name" value="5-DEOXY-GLUCURONATE ISOMERASE"/>
    <property type="match status" value="1"/>
</dbReference>
<dbReference type="InterPro" id="IPR011051">
    <property type="entry name" value="RmlC_Cupin_sf"/>
</dbReference>
<dbReference type="InterPro" id="IPR024203">
    <property type="entry name" value="Deoxy-glucuronate_isom_IolB"/>
</dbReference>
<dbReference type="EMBL" id="DTIN01000009">
    <property type="protein sequence ID" value="HFX13097.1"/>
    <property type="molecule type" value="Genomic_DNA"/>
</dbReference>
<dbReference type="PIRSF" id="PIRSF036628">
    <property type="entry name" value="IolB"/>
    <property type="match status" value="1"/>
</dbReference>
<dbReference type="InterPro" id="IPR021120">
    <property type="entry name" value="KduI/IolB_isomerase"/>
</dbReference>
<accession>A0A7C3RLS2</accession>
<comment type="caution">
    <text evidence="2">The sequence shown here is derived from an EMBL/GenBank/DDBJ whole genome shotgun (WGS) entry which is preliminary data.</text>
</comment>